<gene>
    <name evidence="2" type="ORF">E2C01_044842</name>
</gene>
<dbReference type="Proteomes" id="UP000324222">
    <property type="component" value="Unassembled WGS sequence"/>
</dbReference>
<reference evidence="2 3" key="1">
    <citation type="submission" date="2019-05" db="EMBL/GenBank/DDBJ databases">
        <title>Another draft genome of Portunus trituberculatus and its Hox gene families provides insights of decapod evolution.</title>
        <authorList>
            <person name="Jeong J.-H."/>
            <person name="Song I."/>
            <person name="Kim S."/>
            <person name="Choi T."/>
            <person name="Kim D."/>
            <person name="Ryu S."/>
            <person name="Kim W."/>
        </authorList>
    </citation>
    <scope>NUCLEOTIDE SEQUENCE [LARGE SCALE GENOMIC DNA]</scope>
    <source>
        <tissue evidence="2">Muscle</tissue>
    </source>
</reference>
<proteinExistence type="predicted"/>
<comment type="caution">
    <text evidence="2">The sequence shown here is derived from an EMBL/GenBank/DDBJ whole genome shotgun (WGS) entry which is preliminary data.</text>
</comment>
<organism evidence="2 3">
    <name type="scientific">Portunus trituberculatus</name>
    <name type="common">Swimming crab</name>
    <name type="synonym">Neptunus trituberculatus</name>
    <dbReference type="NCBI Taxonomy" id="210409"/>
    <lineage>
        <taxon>Eukaryota</taxon>
        <taxon>Metazoa</taxon>
        <taxon>Ecdysozoa</taxon>
        <taxon>Arthropoda</taxon>
        <taxon>Crustacea</taxon>
        <taxon>Multicrustacea</taxon>
        <taxon>Malacostraca</taxon>
        <taxon>Eumalacostraca</taxon>
        <taxon>Eucarida</taxon>
        <taxon>Decapoda</taxon>
        <taxon>Pleocyemata</taxon>
        <taxon>Brachyura</taxon>
        <taxon>Eubrachyura</taxon>
        <taxon>Portunoidea</taxon>
        <taxon>Portunidae</taxon>
        <taxon>Portuninae</taxon>
        <taxon>Portunus</taxon>
    </lineage>
</organism>
<dbReference type="EMBL" id="VSRR010009877">
    <property type="protein sequence ID" value="MPC51005.1"/>
    <property type="molecule type" value="Genomic_DNA"/>
</dbReference>
<evidence type="ECO:0000313" key="3">
    <source>
        <dbReference type="Proteomes" id="UP000324222"/>
    </source>
</evidence>
<evidence type="ECO:0000256" key="1">
    <source>
        <dbReference type="SAM" id="MobiDB-lite"/>
    </source>
</evidence>
<keyword evidence="3" id="KW-1185">Reference proteome</keyword>
<feature type="compositionally biased region" description="Acidic residues" evidence="1">
    <location>
        <begin position="1"/>
        <end position="11"/>
    </location>
</feature>
<sequence>MSEYGFEEDDSGGLGGHQADAGQNYITVIPVEYPTRRPYGDYDAFPRSATIAR</sequence>
<dbReference type="OrthoDB" id="2142533at2759"/>
<protein>
    <submittedName>
        <fullName evidence="2">Uncharacterized protein</fullName>
    </submittedName>
</protein>
<name>A0A5B7G094_PORTR</name>
<accession>A0A5B7G094</accession>
<feature type="region of interest" description="Disordered" evidence="1">
    <location>
        <begin position="1"/>
        <end position="21"/>
    </location>
</feature>
<evidence type="ECO:0000313" key="2">
    <source>
        <dbReference type="EMBL" id="MPC51005.1"/>
    </source>
</evidence>
<dbReference type="AlphaFoldDB" id="A0A5B7G094"/>